<proteinExistence type="predicted"/>
<organism evidence="1 2">
    <name type="scientific">Mucilaginibacter xinganensis</name>
    <dbReference type="NCBI Taxonomy" id="1234841"/>
    <lineage>
        <taxon>Bacteria</taxon>
        <taxon>Pseudomonadati</taxon>
        <taxon>Bacteroidota</taxon>
        <taxon>Sphingobacteriia</taxon>
        <taxon>Sphingobacteriales</taxon>
        <taxon>Sphingobacteriaceae</taxon>
        <taxon>Mucilaginibacter</taxon>
    </lineage>
</organism>
<protein>
    <submittedName>
        <fullName evidence="1">Uncharacterized protein</fullName>
    </submittedName>
</protein>
<reference evidence="1 2" key="1">
    <citation type="submission" date="2017-08" db="EMBL/GenBank/DDBJ databases">
        <title>Complete genome sequence of Mucilaginibacter sp. strain BJC16-A31.</title>
        <authorList>
            <consortium name="Henan University of Science and Technology"/>
            <person name="You X."/>
        </authorList>
    </citation>
    <scope>NUCLEOTIDE SEQUENCE [LARGE SCALE GENOMIC DNA]</scope>
    <source>
        <strain evidence="1 2">BJC16-A31</strain>
    </source>
</reference>
<dbReference type="KEGG" id="muc:MuYL_1905"/>
<sequence>MNTFFSLLIDPLDHAFTGNIHQWLTRKAGRGEAGRNDAEDFHLFLSL</sequence>
<keyword evidence="2" id="KW-1185">Reference proteome</keyword>
<evidence type="ECO:0000313" key="1">
    <source>
        <dbReference type="EMBL" id="ASU33801.1"/>
    </source>
</evidence>
<dbReference type="Proteomes" id="UP000215002">
    <property type="component" value="Chromosome"/>
</dbReference>
<name>A0A223NW89_9SPHI</name>
<dbReference type="EMBL" id="CP022743">
    <property type="protein sequence ID" value="ASU33801.1"/>
    <property type="molecule type" value="Genomic_DNA"/>
</dbReference>
<accession>A0A223NW89</accession>
<dbReference type="AlphaFoldDB" id="A0A223NW89"/>
<gene>
    <name evidence="1" type="ORF">MuYL_1905</name>
</gene>
<evidence type="ECO:0000313" key="2">
    <source>
        <dbReference type="Proteomes" id="UP000215002"/>
    </source>
</evidence>